<dbReference type="AlphaFoldDB" id="A0A327X654"/>
<evidence type="ECO:0000313" key="7">
    <source>
        <dbReference type="EMBL" id="RUO28398.1"/>
    </source>
</evidence>
<comment type="similarity">
    <text evidence="1">Belongs to the LysR transcriptional regulatory family.</text>
</comment>
<dbReference type="PANTHER" id="PTHR30126">
    <property type="entry name" value="HTH-TYPE TRANSCRIPTIONAL REGULATOR"/>
    <property type="match status" value="1"/>
</dbReference>
<dbReference type="GO" id="GO:0003700">
    <property type="term" value="F:DNA-binding transcription factor activity"/>
    <property type="evidence" value="ECO:0007669"/>
    <property type="project" value="InterPro"/>
</dbReference>
<dbReference type="SUPFAM" id="SSF46785">
    <property type="entry name" value="Winged helix' DNA-binding domain"/>
    <property type="match status" value="1"/>
</dbReference>
<dbReference type="FunFam" id="1.10.10.10:FF:000001">
    <property type="entry name" value="LysR family transcriptional regulator"/>
    <property type="match status" value="1"/>
</dbReference>
<keyword evidence="3 6" id="KW-0238">DNA-binding</keyword>
<dbReference type="Proteomes" id="UP000287865">
    <property type="component" value="Unassembled WGS sequence"/>
</dbReference>
<evidence type="ECO:0000313" key="8">
    <source>
        <dbReference type="Proteomes" id="UP000249203"/>
    </source>
</evidence>
<proteinExistence type="inferred from homology"/>
<comment type="caution">
    <text evidence="6">The sequence shown here is derived from an EMBL/GenBank/DDBJ whole genome shotgun (WGS) entry which is preliminary data.</text>
</comment>
<dbReference type="Gene3D" id="3.40.190.290">
    <property type="match status" value="1"/>
</dbReference>
<dbReference type="PANTHER" id="PTHR30126:SF91">
    <property type="entry name" value="LYSR FAMILY TRANSCRIPTIONAL REGULATOR"/>
    <property type="match status" value="1"/>
</dbReference>
<dbReference type="Gene3D" id="1.10.10.10">
    <property type="entry name" value="Winged helix-like DNA-binding domain superfamily/Winged helix DNA-binding domain"/>
    <property type="match status" value="1"/>
</dbReference>
<dbReference type="InterPro" id="IPR000847">
    <property type="entry name" value="LysR_HTH_N"/>
</dbReference>
<dbReference type="CDD" id="cd05466">
    <property type="entry name" value="PBP2_LTTR_substrate"/>
    <property type="match status" value="1"/>
</dbReference>
<keyword evidence="2" id="KW-0805">Transcription regulation</keyword>
<feature type="domain" description="HTH lysR-type" evidence="5">
    <location>
        <begin position="1"/>
        <end position="58"/>
    </location>
</feature>
<evidence type="ECO:0000313" key="9">
    <source>
        <dbReference type="Proteomes" id="UP000287865"/>
    </source>
</evidence>
<dbReference type="Pfam" id="PF03466">
    <property type="entry name" value="LysR_substrate"/>
    <property type="match status" value="1"/>
</dbReference>
<dbReference type="InterPro" id="IPR036388">
    <property type="entry name" value="WH-like_DNA-bd_sf"/>
</dbReference>
<dbReference type="RefSeq" id="WP_111568053.1">
    <property type="nucleotide sequence ID" value="NZ_PIPK01000001.1"/>
</dbReference>
<organism evidence="6 8">
    <name type="scientific">Aliidiomarina maris</name>
    <dbReference type="NCBI Taxonomy" id="531312"/>
    <lineage>
        <taxon>Bacteria</taxon>
        <taxon>Pseudomonadati</taxon>
        <taxon>Pseudomonadota</taxon>
        <taxon>Gammaproteobacteria</taxon>
        <taxon>Alteromonadales</taxon>
        <taxon>Idiomarinaceae</taxon>
        <taxon>Aliidiomarina</taxon>
    </lineage>
</organism>
<keyword evidence="9" id="KW-1185">Reference proteome</keyword>
<evidence type="ECO:0000256" key="1">
    <source>
        <dbReference type="ARBA" id="ARBA00009437"/>
    </source>
</evidence>
<dbReference type="InterPro" id="IPR036390">
    <property type="entry name" value="WH_DNA-bd_sf"/>
</dbReference>
<evidence type="ECO:0000259" key="5">
    <source>
        <dbReference type="PROSITE" id="PS50931"/>
    </source>
</evidence>
<reference evidence="6 8" key="2">
    <citation type="submission" date="2018-06" db="EMBL/GenBank/DDBJ databases">
        <title>Genomic Encyclopedia of Type Strains, Phase III (KMG-III): the genomes of soil and plant-associated and newly described type strains.</title>
        <authorList>
            <person name="Whitman W."/>
        </authorList>
    </citation>
    <scope>NUCLEOTIDE SEQUENCE [LARGE SCALE GENOMIC DNA]</scope>
    <source>
        <strain evidence="6 8">CGMCC 1.15366</strain>
    </source>
</reference>
<evidence type="ECO:0000256" key="4">
    <source>
        <dbReference type="ARBA" id="ARBA00023163"/>
    </source>
</evidence>
<reference evidence="7 9" key="1">
    <citation type="journal article" date="2018" name="Front. Microbiol.">
        <title>Genome-Based Analysis Reveals the Taxonomy and Diversity of the Family Idiomarinaceae.</title>
        <authorList>
            <person name="Liu Y."/>
            <person name="Lai Q."/>
            <person name="Shao Z."/>
        </authorList>
    </citation>
    <scope>NUCLEOTIDE SEQUENCE [LARGE SCALE GENOMIC DNA]</scope>
    <source>
        <strain evidence="7 9">CF12-14</strain>
    </source>
</reference>
<accession>A0A327X654</accession>
<dbReference type="Proteomes" id="UP000249203">
    <property type="component" value="Unassembled WGS sequence"/>
</dbReference>
<evidence type="ECO:0000256" key="3">
    <source>
        <dbReference type="ARBA" id="ARBA00023125"/>
    </source>
</evidence>
<dbReference type="GO" id="GO:0000976">
    <property type="term" value="F:transcription cis-regulatory region binding"/>
    <property type="evidence" value="ECO:0007669"/>
    <property type="project" value="TreeGrafter"/>
</dbReference>
<dbReference type="EMBL" id="QLMD01000001">
    <property type="protein sequence ID" value="RAK01564.1"/>
    <property type="molecule type" value="Genomic_DNA"/>
</dbReference>
<evidence type="ECO:0000256" key="2">
    <source>
        <dbReference type="ARBA" id="ARBA00023015"/>
    </source>
</evidence>
<sequence>MRTDQIRAFIRAAEHGSFAAAARASASRRSTLSAAVQALEDDLQITLFHRSGNRLQLSAAGEAILPDCQRLLHSAERIARRCEQMNQGVERTLRIARDDAIAEAIWRQALHALQQQFSETAIEVYLVPAQEHNALLKQHVVDIGFGLRQPQLHHDGEYATIASTDNLLVCHPTHPLAELPEARMSDLMQHRQICLAYMNHGKLLHSGLQLGNEQSERNQTTYTALTSYELIRDAIMAKHGWGVLPAFLLAEGIANGQLQTLKHDIELPPAVFQVRYEHPPGRASVWLQQYLRQRL</sequence>
<evidence type="ECO:0000313" key="6">
    <source>
        <dbReference type="EMBL" id="RAK01564.1"/>
    </source>
</evidence>
<dbReference type="OrthoDB" id="9786526at2"/>
<dbReference type="Pfam" id="PF00126">
    <property type="entry name" value="HTH_1"/>
    <property type="match status" value="1"/>
</dbReference>
<protein>
    <submittedName>
        <fullName evidence="6">DNA-binding transcriptional LysR family regulator</fullName>
    </submittedName>
    <submittedName>
        <fullName evidence="7">LysR family transcriptional regulator</fullName>
    </submittedName>
</protein>
<dbReference type="PROSITE" id="PS50931">
    <property type="entry name" value="HTH_LYSR"/>
    <property type="match status" value="1"/>
</dbReference>
<dbReference type="SUPFAM" id="SSF53850">
    <property type="entry name" value="Periplasmic binding protein-like II"/>
    <property type="match status" value="1"/>
</dbReference>
<keyword evidence="4" id="KW-0804">Transcription</keyword>
<dbReference type="InterPro" id="IPR005119">
    <property type="entry name" value="LysR_subst-bd"/>
</dbReference>
<gene>
    <name evidence="6" type="ORF">B0I24_101187</name>
    <name evidence="7" type="ORF">CWE07_00910</name>
</gene>
<dbReference type="EMBL" id="PIPK01000001">
    <property type="protein sequence ID" value="RUO28398.1"/>
    <property type="molecule type" value="Genomic_DNA"/>
</dbReference>
<name>A0A327X654_9GAMM</name>